<dbReference type="GO" id="GO:0016740">
    <property type="term" value="F:transferase activity"/>
    <property type="evidence" value="ECO:0007669"/>
    <property type="project" value="UniProtKB-KW"/>
</dbReference>
<gene>
    <name evidence="2" type="ORF">HY04_02730</name>
    <name evidence="3" type="ORF">NCTC13489_00081</name>
</gene>
<dbReference type="AlphaFoldDB" id="A0A448NMB3"/>
<dbReference type="Proteomes" id="UP000028349">
    <property type="component" value="Unassembled WGS sequence"/>
</dbReference>
<evidence type="ECO:0000313" key="3">
    <source>
        <dbReference type="EMBL" id="VEH95112.1"/>
    </source>
</evidence>
<evidence type="ECO:0000313" key="2">
    <source>
        <dbReference type="EMBL" id="KEY20146.1"/>
    </source>
</evidence>
<dbReference type="InterPro" id="IPR005835">
    <property type="entry name" value="NTP_transferase_dom"/>
</dbReference>
<reference evidence="2 4" key="1">
    <citation type="submission" date="2014-07" db="EMBL/GenBank/DDBJ databases">
        <authorList>
            <person name="Pisani N.G."/>
            <person name="Newman J.D."/>
        </authorList>
    </citation>
    <scope>NUCLEOTIDE SEQUENCE [LARGE SCALE GENOMIC DNA]</scope>
    <source>
        <strain evidence="2 4">LMG 24720</strain>
    </source>
</reference>
<dbReference type="KEGG" id="cant:NCTC13489_00081"/>
<reference evidence="3 5" key="2">
    <citation type="submission" date="2018-12" db="EMBL/GenBank/DDBJ databases">
        <authorList>
            <consortium name="Pathogen Informatics"/>
        </authorList>
    </citation>
    <scope>NUCLEOTIDE SEQUENCE [LARGE SCALE GENOMIC DNA]</scope>
    <source>
        <strain evidence="3 5">NCTC13489</strain>
    </source>
</reference>
<proteinExistence type="predicted"/>
<keyword evidence="4" id="KW-1185">Reference proteome</keyword>
<name>A0A448NMB3_9FLAO</name>
<evidence type="ECO:0000259" key="1">
    <source>
        <dbReference type="Pfam" id="PF00483"/>
    </source>
</evidence>
<dbReference type="RefSeq" id="WP_034716885.1">
    <property type="nucleotide sequence ID" value="NZ_FOIX01000002.1"/>
</dbReference>
<dbReference type="InterPro" id="IPR029044">
    <property type="entry name" value="Nucleotide-diphossugar_trans"/>
</dbReference>
<dbReference type="OrthoDB" id="9779926at2"/>
<dbReference type="Gene3D" id="3.90.550.10">
    <property type="entry name" value="Spore Coat Polysaccharide Biosynthesis Protein SpsA, Chain A"/>
    <property type="match status" value="1"/>
</dbReference>
<feature type="domain" description="Nucleotidyl transferase" evidence="1">
    <location>
        <begin position="9"/>
        <end position="185"/>
    </location>
</feature>
<dbReference type="EMBL" id="JPEP01000001">
    <property type="protein sequence ID" value="KEY20146.1"/>
    <property type="molecule type" value="Genomic_DNA"/>
</dbReference>
<dbReference type="Pfam" id="PF00483">
    <property type="entry name" value="NTP_transferase"/>
    <property type="match status" value="1"/>
</dbReference>
<protein>
    <submittedName>
        <fullName evidence="3">UDP-N-acetylglucosamine diphosphorylase/glucosamine-1-phosphate N-acetyltransferase</fullName>
    </submittedName>
</protein>
<dbReference type="EMBL" id="LR134441">
    <property type="protein sequence ID" value="VEH95112.1"/>
    <property type="molecule type" value="Genomic_DNA"/>
</dbReference>
<sequence>MENSKKSIVILAGGLGSRYQGLKQIDGILPNNATLLEYSIFDAIKAGFNKIVFIINESITESYIERLSGILSSKNVGFHWIIQDKKDFVSDDNLLKQRTKPWGTAHAVLCAEKVVRENFVVINADDYYGSEVYKIAATLIDEGKINANNYAAILYPLKNTLSKNGSVSRGKCVVNDENKLVSIHELTNIFEEENSIFYSDKENVKHDLAPNILVSMNFWILNPSIFNYLKMDFTQFINKQPEKTAEIYLPAVIDSLIQNKAVEVSVEVSPEQWKGVTYAEDKAELQEFLKQKIKDNIYTEDLWIQK</sequence>
<dbReference type="SUPFAM" id="SSF53448">
    <property type="entry name" value="Nucleotide-diphospho-sugar transferases"/>
    <property type="match status" value="1"/>
</dbReference>
<evidence type="ECO:0000313" key="5">
    <source>
        <dbReference type="Proteomes" id="UP000270036"/>
    </source>
</evidence>
<dbReference type="STRING" id="266748.HY04_02730"/>
<dbReference type="Proteomes" id="UP000270036">
    <property type="component" value="Chromosome"/>
</dbReference>
<evidence type="ECO:0000313" key="4">
    <source>
        <dbReference type="Proteomes" id="UP000028349"/>
    </source>
</evidence>
<keyword evidence="3" id="KW-0808">Transferase</keyword>
<organism evidence="3 5">
    <name type="scientific">Kaistella antarctica</name>
    <dbReference type="NCBI Taxonomy" id="266748"/>
    <lineage>
        <taxon>Bacteria</taxon>
        <taxon>Pseudomonadati</taxon>
        <taxon>Bacteroidota</taxon>
        <taxon>Flavobacteriia</taxon>
        <taxon>Flavobacteriales</taxon>
        <taxon>Weeksellaceae</taxon>
        <taxon>Chryseobacterium group</taxon>
        <taxon>Kaistella</taxon>
    </lineage>
</organism>
<accession>A0A448NMB3</accession>